<evidence type="ECO:0000313" key="2">
    <source>
        <dbReference type="Proteomes" id="UP000269945"/>
    </source>
</evidence>
<dbReference type="Proteomes" id="UP000269945">
    <property type="component" value="Unassembled WGS sequence"/>
</dbReference>
<proteinExistence type="predicted"/>
<protein>
    <submittedName>
        <fullName evidence="1">Uncharacterized protein</fullName>
    </submittedName>
</protein>
<gene>
    <name evidence="1" type="ORF">BN2614_LOCUS4</name>
</gene>
<organism evidence="1 2">
    <name type="scientific">Gulo gulo</name>
    <name type="common">Wolverine</name>
    <name type="synonym">Gluton</name>
    <dbReference type="NCBI Taxonomy" id="48420"/>
    <lineage>
        <taxon>Eukaryota</taxon>
        <taxon>Metazoa</taxon>
        <taxon>Chordata</taxon>
        <taxon>Craniata</taxon>
        <taxon>Vertebrata</taxon>
        <taxon>Euteleostomi</taxon>
        <taxon>Mammalia</taxon>
        <taxon>Eutheria</taxon>
        <taxon>Laurasiatheria</taxon>
        <taxon>Carnivora</taxon>
        <taxon>Caniformia</taxon>
        <taxon>Musteloidea</taxon>
        <taxon>Mustelidae</taxon>
        <taxon>Guloninae</taxon>
        <taxon>Gulo</taxon>
    </lineage>
</organism>
<name>A0A9X9LJL1_GULGU</name>
<reference evidence="1 2" key="1">
    <citation type="submission" date="2018-10" db="EMBL/GenBank/DDBJ databases">
        <authorList>
            <person name="Ekblom R."/>
            <person name="Jareborg N."/>
        </authorList>
    </citation>
    <scope>NUCLEOTIDE SEQUENCE [LARGE SCALE GENOMIC DNA]</scope>
    <source>
        <tissue evidence="1">Muscle</tissue>
    </source>
</reference>
<accession>A0A9X9LJL1</accession>
<dbReference type="EMBL" id="CYRY02005269">
    <property type="protein sequence ID" value="VCW69712.1"/>
    <property type="molecule type" value="Genomic_DNA"/>
</dbReference>
<sequence>MERRRHMFHSAGS</sequence>
<evidence type="ECO:0000313" key="1">
    <source>
        <dbReference type="EMBL" id="VCW69712.1"/>
    </source>
</evidence>
<keyword evidence="2" id="KW-1185">Reference proteome</keyword>
<comment type="caution">
    <text evidence="1">The sequence shown here is derived from an EMBL/GenBank/DDBJ whole genome shotgun (WGS) entry which is preliminary data.</text>
</comment>